<name>A0A5J4UME9_9EUKA</name>
<accession>A0A5J4UME9</accession>
<protein>
    <submittedName>
        <fullName evidence="1">Uncharacterized protein</fullName>
    </submittedName>
</protein>
<comment type="caution">
    <text evidence="1">The sequence shown here is derived from an EMBL/GenBank/DDBJ whole genome shotgun (WGS) entry which is preliminary data.</text>
</comment>
<dbReference type="Proteomes" id="UP000324800">
    <property type="component" value="Unassembled WGS sequence"/>
</dbReference>
<sequence>MSTITDASFVKLRADDSVVLLGAGGTKPISEFVSAPTDLSSYNNKNETYSITKDDKKLALKADKTELIDSYTKTESDSKYVDMTTDQTIDGNKTFSLQVKATTFKIHGYSSDYVVMSGFMKNKSHFVQTDEVDQTVAGTKTFSNNITAPAFVKSDGTNQEVLLANGSTKPLSEFSGGGGDISNYVKKIGADVYKLLMEYQEKEKMRRKNRKMMMITQQEANIIIKQILLQIRIEYERQDKTHKAQEEDYYTLIHSEQKMMIHNYQHIRHIPHGAKSVTLLHQSSIISIKQ</sequence>
<reference evidence="1 2" key="1">
    <citation type="submission" date="2019-03" db="EMBL/GenBank/DDBJ databases">
        <title>Single cell metagenomics reveals metabolic interactions within the superorganism composed of flagellate Streblomastix strix and complex community of Bacteroidetes bacteria on its surface.</title>
        <authorList>
            <person name="Treitli S.C."/>
            <person name="Kolisko M."/>
            <person name="Husnik F."/>
            <person name="Keeling P."/>
            <person name="Hampl V."/>
        </authorList>
    </citation>
    <scope>NUCLEOTIDE SEQUENCE [LARGE SCALE GENOMIC DNA]</scope>
    <source>
        <strain evidence="1">ST1C</strain>
    </source>
</reference>
<dbReference type="Gene3D" id="6.10.140.2190">
    <property type="match status" value="1"/>
</dbReference>
<evidence type="ECO:0000313" key="1">
    <source>
        <dbReference type="EMBL" id="KAA6371404.1"/>
    </source>
</evidence>
<organism evidence="1 2">
    <name type="scientific">Streblomastix strix</name>
    <dbReference type="NCBI Taxonomy" id="222440"/>
    <lineage>
        <taxon>Eukaryota</taxon>
        <taxon>Metamonada</taxon>
        <taxon>Preaxostyla</taxon>
        <taxon>Oxymonadida</taxon>
        <taxon>Streblomastigidae</taxon>
        <taxon>Streblomastix</taxon>
    </lineage>
</organism>
<proteinExistence type="predicted"/>
<gene>
    <name evidence="1" type="ORF">EZS28_033070</name>
</gene>
<dbReference type="EMBL" id="SNRW01014501">
    <property type="protein sequence ID" value="KAA6371404.1"/>
    <property type="molecule type" value="Genomic_DNA"/>
</dbReference>
<evidence type="ECO:0000313" key="2">
    <source>
        <dbReference type="Proteomes" id="UP000324800"/>
    </source>
</evidence>
<dbReference type="AlphaFoldDB" id="A0A5J4UME9"/>